<protein>
    <submittedName>
        <fullName evidence="4">Cilia and flagella associated protein 74</fullName>
    </submittedName>
</protein>
<dbReference type="Pfam" id="PF24770">
    <property type="entry name" value="Ig-CFAP74_2"/>
    <property type="match status" value="1"/>
</dbReference>
<dbReference type="InterPro" id="IPR056307">
    <property type="entry name" value="Ig-CFAP74_3rd"/>
</dbReference>
<reference evidence="4" key="2">
    <citation type="submission" date="2025-08" db="UniProtKB">
        <authorList>
            <consortium name="Ensembl"/>
        </authorList>
    </citation>
    <scope>IDENTIFICATION</scope>
</reference>
<dbReference type="InterPro" id="IPR056310">
    <property type="entry name" value="Ig-CFAP74_4th"/>
</dbReference>
<reference evidence="4" key="3">
    <citation type="submission" date="2025-09" db="UniProtKB">
        <authorList>
            <consortium name="Ensembl"/>
        </authorList>
    </citation>
    <scope>IDENTIFICATION</scope>
</reference>
<dbReference type="PANTHER" id="PTHR22538">
    <property type="entry name" value="CILIA- AND FLAGELLA-ASSOCIATED PROTEIN 74"/>
    <property type="match status" value="1"/>
</dbReference>
<organism evidence="4 5">
    <name type="scientific">Anas platyrhynchos</name>
    <name type="common">Mallard</name>
    <name type="synonym">Anas boschas</name>
    <dbReference type="NCBI Taxonomy" id="8839"/>
    <lineage>
        <taxon>Eukaryota</taxon>
        <taxon>Metazoa</taxon>
        <taxon>Chordata</taxon>
        <taxon>Craniata</taxon>
        <taxon>Vertebrata</taxon>
        <taxon>Euteleostomi</taxon>
        <taxon>Archelosauria</taxon>
        <taxon>Archosauria</taxon>
        <taxon>Dinosauria</taxon>
        <taxon>Saurischia</taxon>
        <taxon>Theropoda</taxon>
        <taxon>Coelurosauria</taxon>
        <taxon>Aves</taxon>
        <taxon>Neognathae</taxon>
        <taxon>Galloanserae</taxon>
        <taxon>Anseriformes</taxon>
        <taxon>Anatidae</taxon>
        <taxon>Anatinae</taxon>
        <taxon>Anas</taxon>
    </lineage>
</organism>
<proteinExistence type="predicted"/>
<dbReference type="Proteomes" id="UP000694400">
    <property type="component" value="Chromosome 21"/>
</dbReference>
<evidence type="ECO:0000313" key="4">
    <source>
        <dbReference type="Ensembl" id="ENSAPLP00020021588.1"/>
    </source>
</evidence>
<dbReference type="Pfam" id="PF24798">
    <property type="entry name" value="Ig-CFAP74_4th"/>
    <property type="match status" value="1"/>
</dbReference>
<evidence type="ECO:0000259" key="2">
    <source>
        <dbReference type="Pfam" id="PF24778"/>
    </source>
</evidence>
<name>A0A8B9TJJ2_ANAPL</name>
<dbReference type="Pfam" id="PF24771">
    <property type="entry name" value="Ig_CFAP74_1st"/>
    <property type="match status" value="1"/>
</dbReference>
<accession>A0A8B9TJJ2</accession>
<dbReference type="InterPro" id="IPR056306">
    <property type="entry name" value="Ig-CFAP74_2nd"/>
</dbReference>
<dbReference type="Ensembl" id="ENSAPLT00020023290.1">
    <property type="protein sequence ID" value="ENSAPLP00020021588.1"/>
    <property type="gene ID" value="ENSAPLG00020015102.1"/>
</dbReference>
<dbReference type="InterPro" id="IPR013783">
    <property type="entry name" value="Ig-like_fold"/>
</dbReference>
<feature type="domain" description="CFAP74 fourth Ig-like" evidence="3">
    <location>
        <begin position="650"/>
        <end position="744"/>
    </location>
</feature>
<evidence type="ECO:0000259" key="3">
    <source>
        <dbReference type="Pfam" id="PF24798"/>
    </source>
</evidence>
<dbReference type="PANTHER" id="PTHR22538:SF0">
    <property type="entry name" value="CILIA- AND FLAGELLA-ASSOCIATED PROTEIN 74"/>
    <property type="match status" value="1"/>
</dbReference>
<reference evidence="4" key="1">
    <citation type="submission" date="2019-08" db="EMBL/GenBank/DDBJ databases">
        <title>Three high-quality genomes provides insights into domestication of ducks.</title>
        <authorList>
            <person name="Hou Z.C."/>
            <person name="Zhu F."/>
            <person name="Yin Z.T."/>
            <person name="Zhang F."/>
        </authorList>
    </citation>
    <scope>NUCLEOTIDE SEQUENCE [LARGE SCALE GENOMIC DNA]</scope>
</reference>
<evidence type="ECO:0000313" key="5">
    <source>
        <dbReference type="Proteomes" id="UP000694400"/>
    </source>
</evidence>
<feature type="domain" description="CFAP74 third Ig-like" evidence="2">
    <location>
        <begin position="539"/>
        <end position="644"/>
    </location>
</feature>
<evidence type="ECO:0000259" key="1">
    <source>
        <dbReference type="Pfam" id="PF24770"/>
    </source>
</evidence>
<dbReference type="Gene3D" id="2.60.40.10">
    <property type="entry name" value="Immunoglobulins"/>
    <property type="match status" value="5"/>
</dbReference>
<sequence length="1273" mass="142110">MVESLLKIQLFHFTHTQYHSKHRDLQRVCLVVIYTITICQVKHSNTKIFPGFEPERFYSAYRIHEENAKEEVKTQEHMERRIQAVLSLKNSITSNREKLQALQAWNKAMALEAKKEELKMKEATLAEGGNVAKEIFLHKRLLQHEREKQAFREQQKSRKIEIVSRILQEKASIRKQKNRQSCTKASKSGGKLMDSLLWRRKMWHYIEKTCGHPAGAMSQVSKGLRITIFLVSNEDVDTKQVALSVMKNEIFEKKMEEFQTTFFHKQIVSGHEPKGRTFYRKPSYVHFKDFDVGKIYKKKIVLTNASYSVNFCRLVGISECLKDFISIQFEPPGKMSPGMSCEVGVTFKPAVNENLEGEVMFMAQTGSFSVPLKCTAKTCILALDKVLIDFGTHVVGETISRTINLTNNGALGTRFKVQASAGDSSTRRATAKSSPGNTVLKTQFELSEQFTQDASSFRSDLDTDNAHNLMEPSEETLHEIMLGKVTEGEIRPFSSVKLQIIFIPAIPGAVRAEFVIVFDNSDCKPLCFSAIGVSIDVPVWVPNPNIDFKICMYDRLYQDSKATLRLKFEVCKELSKHMELLPKTGYIQAQSSFTVQLKFLPRHSLPRDAGSYFNEETSVLEVPVTILIADKTKQVNFTVHAIVTTSELEISPAEIDFGYCTIYEAVQTNVTLTNKSILPQEFGFVGLPEFVEIQPNDGFGVLLPLESLTLDIIFKANKAKEYGFELTCKSESNRRFKLSCRAVGVHPPLELSHSLVQFAATALNDVSTATLYVMNSHVSVNHFTHAVPRIDSGEIAHVGPTSFEFHVPEDCPVTVTPSVGTVLPGKKSLIQVSFRPTLSDQLIREEAAQRLGRAAATGAEIQVRNMIYIIPAFSSSESYMEAQAFLMRNFRGRFEKYIIPCFVASGDIDEKKDSESLTCSPYNTLFLELHCPAVAPSVVVTSDNGKNTVNFGDVAVGHTIIKQVTIQNISPEKLELGFSVLNPSGPFLLVRPVRILEPGENKALIISFSPNENKLFFEALDIRTAQKNLTLSIMGCGVMPSIVCSVEEVLDMGYVLAREKTTFTFEMQNTSTLTLQYSIQLDSLSPTRNKDQQRLPSFLTSSLQRTEIVGTENYSGLSVFSIFPTQGEIAAGKSQDFVVTFSPDHESLYYLDCLKVVLFGKKIAHVIQLKGAAKEHPMFVEGGIPLDVPIESLAVMLPVSSQEALKEGNMLRAHCAQQLFRKSNAIIPQVPRLVLLSRAPRGGDIPLGSLHPLSWPPASSLAGSKSRKGFDSA</sequence>
<dbReference type="Pfam" id="PF24778">
    <property type="entry name" value="Ig-CFAP74_3rd"/>
    <property type="match status" value="1"/>
</dbReference>
<dbReference type="AlphaFoldDB" id="A0A8B9TJJ2"/>
<feature type="domain" description="CFAP74 second Ig-like" evidence="1">
    <location>
        <begin position="381"/>
        <end position="537"/>
    </location>
</feature>